<evidence type="ECO:0000256" key="7">
    <source>
        <dbReference type="ARBA" id="ARBA00035217"/>
    </source>
</evidence>
<reference evidence="11 12" key="1">
    <citation type="submission" date="2023-05" db="EMBL/GenBank/DDBJ databases">
        <title>B98-5 Cell Line De Novo Hybrid Assembly: An Optical Mapping Approach.</title>
        <authorList>
            <person name="Kananen K."/>
            <person name="Auerbach J.A."/>
            <person name="Kautto E."/>
            <person name="Blachly J.S."/>
        </authorList>
    </citation>
    <scope>NUCLEOTIDE SEQUENCE [LARGE SCALE GENOMIC DNA]</scope>
    <source>
        <strain evidence="11">B95-8</strain>
        <tissue evidence="11">Cell line</tissue>
    </source>
</reference>
<keyword evidence="5" id="KW-0687">Ribonucleoprotein</keyword>
<dbReference type="InterPro" id="IPR035970">
    <property type="entry name" value="60S_ribosomal_eL19_sf"/>
</dbReference>
<evidence type="ECO:0000256" key="2">
    <source>
        <dbReference type="ARBA" id="ARBA00011133"/>
    </source>
</evidence>
<evidence type="ECO:0000256" key="4">
    <source>
        <dbReference type="ARBA" id="ARBA00022980"/>
    </source>
</evidence>
<evidence type="ECO:0000256" key="8">
    <source>
        <dbReference type="ARBA" id="ARBA00035324"/>
    </source>
</evidence>
<feature type="region of interest" description="Disordered" evidence="9">
    <location>
        <begin position="83"/>
        <end position="104"/>
    </location>
</feature>
<evidence type="ECO:0000313" key="12">
    <source>
        <dbReference type="Proteomes" id="UP001266305"/>
    </source>
</evidence>
<evidence type="ECO:0000256" key="9">
    <source>
        <dbReference type="SAM" id="MobiDB-lite"/>
    </source>
</evidence>
<dbReference type="EMBL" id="JASSZA010000014">
    <property type="protein sequence ID" value="KAK2093939.1"/>
    <property type="molecule type" value="Genomic_DNA"/>
</dbReference>
<keyword evidence="12" id="KW-1185">Reference proteome</keyword>
<proteinExistence type="inferred from homology"/>
<dbReference type="SMART" id="SM01416">
    <property type="entry name" value="Ribosomal_L19e"/>
    <property type="match status" value="1"/>
</dbReference>
<name>A0ABQ9UAW2_SAGOE</name>
<dbReference type="Gene3D" id="1.10.1650.10">
    <property type="match status" value="1"/>
</dbReference>
<dbReference type="InterPro" id="IPR039547">
    <property type="entry name" value="Ribosomal_eL19"/>
</dbReference>
<sequence length="104" mass="11599">MRMLRLQKRLTTSALHCSKKVWLNPNEANSHQQIQKLTEVGLIIGKPVTVHSGSTPEKHLGLLEGQAHGHRLVKAHSQCPNAREDHLDEENEDSVSAARKILSI</sequence>
<evidence type="ECO:0000256" key="6">
    <source>
        <dbReference type="ARBA" id="ARBA00034092"/>
    </source>
</evidence>
<comment type="function">
    <text evidence="6">Component of the large ribosomal subunit. The ribosome is a large ribonucleoprotein complex responsible for the synthesis of proteins in the cell.</text>
</comment>
<dbReference type="Pfam" id="PF01280">
    <property type="entry name" value="Ribosomal_L19e"/>
    <property type="match status" value="1"/>
</dbReference>
<evidence type="ECO:0000313" key="11">
    <source>
        <dbReference type="EMBL" id="KAK2093939.1"/>
    </source>
</evidence>
<feature type="domain" description="Large ribosomal subunit protein eL19" evidence="10">
    <location>
        <begin position="3"/>
        <end position="91"/>
    </location>
</feature>
<evidence type="ECO:0000256" key="3">
    <source>
        <dbReference type="ARBA" id="ARBA00022934"/>
    </source>
</evidence>
<dbReference type="PANTHER" id="PTHR10722">
    <property type="entry name" value="60S RIBOSOMAL PROTEIN L19"/>
    <property type="match status" value="1"/>
</dbReference>
<dbReference type="InterPro" id="IPR000196">
    <property type="entry name" value="Ribosomal_eL19_dom"/>
</dbReference>
<protein>
    <recommendedName>
        <fullName evidence="7">Large ribosomal subunit protein eL19</fullName>
    </recommendedName>
    <alternativeName>
        <fullName evidence="8">60S ribosomal protein L19</fullName>
    </alternativeName>
</protein>
<comment type="subunit">
    <text evidence="2">Component of the large ribosomal subunit.</text>
</comment>
<keyword evidence="4 11" id="KW-0689">Ribosomal protein</keyword>
<accession>A0ABQ9UAW2</accession>
<evidence type="ECO:0000256" key="1">
    <source>
        <dbReference type="ARBA" id="ARBA00011082"/>
    </source>
</evidence>
<gene>
    <name evidence="11" type="primary">RPL19_14</name>
    <name evidence="11" type="ORF">P7K49_027677</name>
</gene>
<evidence type="ECO:0000259" key="10">
    <source>
        <dbReference type="SMART" id="SM01416"/>
    </source>
</evidence>
<organism evidence="11 12">
    <name type="scientific">Saguinus oedipus</name>
    <name type="common">Cotton-top tamarin</name>
    <name type="synonym">Oedipomidas oedipus</name>
    <dbReference type="NCBI Taxonomy" id="9490"/>
    <lineage>
        <taxon>Eukaryota</taxon>
        <taxon>Metazoa</taxon>
        <taxon>Chordata</taxon>
        <taxon>Craniata</taxon>
        <taxon>Vertebrata</taxon>
        <taxon>Euteleostomi</taxon>
        <taxon>Mammalia</taxon>
        <taxon>Eutheria</taxon>
        <taxon>Euarchontoglires</taxon>
        <taxon>Primates</taxon>
        <taxon>Haplorrhini</taxon>
        <taxon>Platyrrhini</taxon>
        <taxon>Cebidae</taxon>
        <taxon>Callitrichinae</taxon>
        <taxon>Saguinus</taxon>
    </lineage>
</organism>
<dbReference type="InterPro" id="IPR057259">
    <property type="entry name" value="Ribosomal_L19e"/>
</dbReference>
<dbReference type="GO" id="GO:0005840">
    <property type="term" value="C:ribosome"/>
    <property type="evidence" value="ECO:0007669"/>
    <property type="project" value="UniProtKB-KW"/>
</dbReference>
<comment type="similarity">
    <text evidence="1">Belongs to the eukaryotic ribosomal protein eL19 family.</text>
</comment>
<dbReference type="InterPro" id="IPR015972">
    <property type="entry name" value="Ribosomal_eL19_dom1"/>
</dbReference>
<dbReference type="SUPFAM" id="SSF48140">
    <property type="entry name" value="Ribosomal protein L19 (L19e)"/>
    <property type="match status" value="1"/>
</dbReference>
<evidence type="ECO:0000256" key="5">
    <source>
        <dbReference type="ARBA" id="ARBA00023274"/>
    </source>
</evidence>
<comment type="caution">
    <text evidence="11">The sequence shown here is derived from an EMBL/GenBank/DDBJ whole genome shotgun (WGS) entry which is preliminary data.</text>
</comment>
<keyword evidence="3" id="KW-0164">Citrullination</keyword>
<dbReference type="Proteomes" id="UP001266305">
    <property type="component" value="Unassembled WGS sequence"/>
</dbReference>